<protein>
    <recommendedName>
        <fullName evidence="3">TonB-dependent receptor plug domain-containing protein</fullName>
    </recommendedName>
</protein>
<evidence type="ECO:0000259" key="3">
    <source>
        <dbReference type="Pfam" id="PF07715"/>
    </source>
</evidence>
<keyword evidence="5" id="KW-1185">Reference proteome</keyword>
<evidence type="ECO:0000313" key="4">
    <source>
        <dbReference type="EMBL" id="POY38962.1"/>
    </source>
</evidence>
<dbReference type="Pfam" id="PF07715">
    <property type="entry name" value="Plug"/>
    <property type="match status" value="1"/>
</dbReference>
<dbReference type="PANTHER" id="PTHR30069:SF29">
    <property type="entry name" value="HEMOGLOBIN AND HEMOGLOBIN-HAPTOGLOBIN-BINDING PROTEIN 1-RELATED"/>
    <property type="match status" value="1"/>
</dbReference>
<dbReference type="EMBL" id="PQVF01000001">
    <property type="protein sequence ID" value="POY38962.1"/>
    <property type="molecule type" value="Genomic_DNA"/>
</dbReference>
<evidence type="ECO:0000256" key="1">
    <source>
        <dbReference type="ARBA" id="ARBA00022729"/>
    </source>
</evidence>
<keyword evidence="2" id="KW-1134">Transmembrane beta strand</keyword>
<comment type="subcellular location">
    <subcellularLocation>
        <location evidence="2">Cell outer membrane</location>
        <topology evidence="2">Multi-pass membrane protein</topology>
    </subcellularLocation>
</comment>
<dbReference type="Proteomes" id="UP000236893">
    <property type="component" value="Unassembled WGS sequence"/>
</dbReference>
<comment type="similarity">
    <text evidence="2">Belongs to the TonB-dependent receptor family.</text>
</comment>
<keyword evidence="2" id="KW-0472">Membrane</keyword>
<dbReference type="GO" id="GO:0015344">
    <property type="term" value="F:siderophore uptake transmembrane transporter activity"/>
    <property type="evidence" value="ECO:0007669"/>
    <property type="project" value="TreeGrafter"/>
</dbReference>
<keyword evidence="2" id="KW-0998">Cell outer membrane</keyword>
<dbReference type="OrthoDB" id="609485at2"/>
<dbReference type="Gene3D" id="2.60.40.1930">
    <property type="match status" value="1"/>
</dbReference>
<dbReference type="InterPro" id="IPR037066">
    <property type="entry name" value="Plug_dom_sf"/>
</dbReference>
<evidence type="ECO:0000313" key="5">
    <source>
        <dbReference type="Proteomes" id="UP000236893"/>
    </source>
</evidence>
<dbReference type="AlphaFoldDB" id="A0A2S5A9B3"/>
<feature type="domain" description="TonB-dependent receptor plug" evidence="3">
    <location>
        <begin position="702"/>
        <end position="799"/>
    </location>
</feature>
<dbReference type="GO" id="GO:0009279">
    <property type="term" value="C:cell outer membrane"/>
    <property type="evidence" value="ECO:0007669"/>
    <property type="project" value="UniProtKB-SubCell"/>
</dbReference>
<gene>
    <name evidence="4" type="ORF">C3K47_00210</name>
</gene>
<sequence length="907" mass="100741">MKKILFSIIAIAGLAIIALSGRFPTDGSPLIKKISKNLEELYLKTPQEKIYIHFDKPYYAAGDNIFFKAYVVNANDNTPSQLSKLVYVDILNGEEEVIKQLMLKKDRGEYNGTIGLQDSLPEGTYRLRAYTSWMRNFDEDYFFTKEFKIGNSRLTNVYTTIDYEYDKTRKNDEVIAVIKFQDEKGQPIKSKNVSYEVIMVGRSGTKGKAETSDQGDIRIPVENINNANYAHKRIVTSINYDGLPFVKSFYLPYFSPDVDLQFFPEGGYLVETIPNIVAFKAVDVHGKGVAVEGYITDEDNNNITDFKSKHLGMGKIALIPAPGKKYIAHFKNRGGIEQTVTLPGAISDGIVLNFRNQTKDKIQGMMIASKAFQTTRKEVVLVGQSHGTIYYTANERLEDKAYQVSIPKERFPTGIAQITVFTLDGIPLVERLVFINKEDGLKVDVKSDKQVYNQREKVDMNILVEDSYGNPVQGDFSIAVTDDQAVKIDPYDHNILTNLLLTSDLKGTIEQPGYYFDSKNPEAIQDLDLLLITQGWRRFEWSDIIAGNGPETNHPIEVGMELSGKVTSMSDNIPIKNGAVTFFSAKNKEIFESTKTDGNGKFSFAGIEFSDSTRFILQARNEKGGKAVDIEVDDQFHPAPLSHMVAPENVNNQLANYIKANKKPFDYERNKYGYKTVLLSEVVVRSTRLRTSEPSVMKLYAQADAVLTADDIAKSSAISSGNLLDAIRGRVAGVQVIGNDVLIRGPNTIFGSTSPLVVLDGTETDVGWLSMINPNDVATIDFLKGPSAAIYGSRGANGVIAVYTKRGRFLSGAYYKKGLLSFYPVGYHVAKAFYVPKYDQENKPNVPDFRTTIYWNGLVRTNADGIAKVSFFTADNPTTYSTIIEGLANNGGIGRGTGTMKVVGKNP</sequence>
<comment type="caution">
    <text evidence="4">The sequence shown here is derived from an EMBL/GenBank/DDBJ whole genome shotgun (WGS) entry which is preliminary data.</text>
</comment>
<keyword evidence="2" id="KW-0813">Transport</keyword>
<dbReference type="SUPFAM" id="SSF56935">
    <property type="entry name" value="Porins"/>
    <property type="match status" value="1"/>
</dbReference>
<dbReference type="InterPro" id="IPR012910">
    <property type="entry name" value="Plug_dom"/>
</dbReference>
<dbReference type="InterPro" id="IPR039426">
    <property type="entry name" value="TonB-dep_rcpt-like"/>
</dbReference>
<proteinExistence type="inferred from homology"/>
<dbReference type="PROSITE" id="PS52016">
    <property type="entry name" value="TONB_DEPENDENT_REC_3"/>
    <property type="match status" value="1"/>
</dbReference>
<reference evidence="4 5" key="1">
    <citation type="submission" date="2018-01" db="EMBL/GenBank/DDBJ databases">
        <authorList>
            <person name="Gaut B.S."/>
            <person name="Morton B.R."/>
            <person name="Clegg M.T."/>
            <person name="Duvall M.R."/>
        </authorList>
    </citation>
    <scope>NUCLEOTIDE SEQUENCE [LARGE SCALE GENOMIC DNA]</scope>
    <source>
        <strain evidence="4 5">HR-AV</strain>
    </source>
</reference>
<dbReference type="PANTHER" id="PTHR30069">
    <property type="entry name" value="TONB-DEPENDENT OUTER MEMBRANE RECEPTOR"/>
    <property type="match status" value="1"/>
</dbReference>
<keyword evidence="1" id="KW-0732">Signal</keyword>
<name>A0A2S5A9B3_9SPHI</name>
<evidence type="ECO:0000256" key="2">
    <source>
        <dbReference type="PROSITE-ProRule" id="PRU01360"/>
    </source>
</evidence>
<accession>A0A2S5A9B3</accession>
<dbReference type="Gene3D" id="2.170.130.10">
    <property type="entry name" value="TonB-dependent receptor, plug domain"/>
    <property type="match status" value="1"/>
</dbReference>
<dbReference type="GO" id="GO:0044718">
    <property type="term" value="P:siderophore transmembrane transport"/>
    <property type="evidence" value="ECO:0007669"/>
    <property type="project" value="TreeGrafter"/>
</dbReference>
<dbReference type="RefSeq" id="WP_103787064.1">
    <property type="nucleotide sequence ID" value="NZ_PQVF01000001.1"/>
</dbReference>
<keyword evidence="2" id="KW-0812">Transmembrane</keyword>
<organism evidence="4 5">
    <name type="scientific">Solitalea longa</name>
    <dbReference type="NCBI Taxonomy" id="2079460"/>
    <lineage>
        <taxon>Bacteria</taxon>
        <taxon>Pseudomonadati</taxon>
        <taxon>Bacteroidota</taxon>
        <taxon>Sphingobacteriia</taxon>
        <taxon>Sphingobacteriales</taxon>
        <taxon>Sphingobacteriaceae</taxon>
        <taxon>Solitalea</taxon>
    </lineage>
</organism>